<reference evidence="1" key="1">
    <citation type="journal article" date="2015" name="Nature">
        <title>Complex archaea that bridge the gap between prokaryotes and eukaryotes.</title>
        <authorList>
            <person name="Spang A."/>
            <person name="Saw J.H."/>
            <person name="Jorgensen S.L."/>
            <person name="Zaremba-Niedzwiedzka K."/>
            <person name="Martijn J."/>
            <person name="Lind A.E."/>
            <person name="van Eijk R."/>
            <person name="Schleper C."/>
            <person name="Guy L."/>
            <person name="Ettema T.J."/>
        </authorList>
    </citation>
    <scope>NUCLEOTIDE SEQUENCE</scope>
</reference>
<protein>
    <recommendedName>
        <fullName evidence="2">AlpA family phage regulatory protein</fullName>
    </recommendedName>
</protein>
<comment type="caution">
    <text evidence="1">The sequence shown here is derived from an EMBL/GenBank/DDBJ whole genome shotgun (WGS) entry which is preliminary data.</text>
</comment>
<dbReference type="AlphaFoldDB" id="A0A0F9B9T3"/>
<dbReference type="EMBL" id="LAZR01042009">
    <property type="protein sequence ID" value="KKL10572.1"/>
    <property type="molecule type" value="Genomic_DNA"/>
</dbReference>
<organism evidence="1">
    <name type="scientific">marine sediment metagenome</name>
    <dbReference type="NCBI Taxonomy" id="412755"/>
    <lineage>
        <taxon>unclassified sequences</taxon>
        <taxon>metagenomes</taxon>
        <taxon>ecological metagenomes</taxon>
    </lineage>
</organism>
<evidence type="ECO:0000313" key="1">
    <source>
        <dbReference type="EMBL" id="KKL10572.1"/>
    </source>
</evidence>
<name>A0A0F9B9T3_9ZZZZ</name>
<proteinExistence type="predicted"/>
<dbReference type="Pfam" id="PF05930">
    <property type="entry name" value="Phage_AlpA"/>
    <property type="match status" value="1"/>
</dbReference>
<evidence type="ECO:0008006" key="2">
    <source>
        <dbReference type="Google" id="ProtNLM"/>
    </source>
</evidence>
<dbReference type="InterPro" id="IPR010260">
    <property type="entry name" value="AlpA"/>
</dbReference>
<accession>A0A0F9B9T3</accession>
<gene>
    <name evidence="1" type="ORF">LCGC14_2554480</name>
</gene>
<sequence length="74" mass="8603">MNISNGQQALASRADLKRLGIHVSNTTLLRWEARERFPRRIRMAGTSVAWFLSEIDGWLAERDAERARTHYANY</sequence>